<dbReference type="GO" id="GO:0000287">
    <property type="term" value="F:magnesium ion binding"/>
    <property type="evidence" value="ECO:0007669"/>
    <property type="project" value="InterPro"/>
</dbReference>
<dbReference type="Pfam" id="PF22624">
    <property type="entry name" value="AASDHPPT_N"/>
    <property type="match status" value="1"/>
</dbReference>
<dbReference type="InterPro" id="IPR055066">
    <property type="entry name" value="AASDHPPT_N"/>
</dbReference>
<dbReference type="InterPro" id="IPR050559">
    <property type="entry name" value="P-Pant_transferase_sf"/>
</dbReference>
<dbReference type="Proteomes" id="UP001161438">
    <property type="component" value="Chromosome 7"/>
</dbReference>
<dbReference type="InterPro" id="IPR037143">
    <property type="entry name" value="4-PPantetheinyl_Trfase_dom_sf"/>
</dbReference>
<gene>
    <name evidence="5" type="primary">SMKI07G1020</name>
    <name evidence="5" type="ORF">SMKI_07G1020</name>
</gene>
<evidence type="ECO:0000256" key="1">
    <source>
        <dbReference type="ARBA" id="ARBA00013172"/>
    </source>
</evidence>
<dbReference type="InterPro" id="IPR008278">
    <property type="entry name" value="4-PPantetheinyl_Trfase_dom"/>
</dbReference>
<evidence type="ECO:0000313" key="6">
    <source>
        <dbReference type="Proteomes" id="UP001161438"/>
    </source>
</evidence>
<dbReference type="PANTHER" id="PTHR12215:SF10">
    <property type="entry name" value="L-AMINOADIPATE-SEMIALDEHYDE DEHYDROGENASE-PHOSPHOPANTETHEINYL TRANSFERASE"/>
    <property type="match status" value="1"/>
</dbReference>
<dbReference type="EC" id="2.7.8.7" evidence="1"/>
<proteinExistence type="predicted"/>
<feature type="domain" description="4'-phosphopantetheinyl transferase N-terminal" evidence="4">
    <location>
        <begin position="38"/>
        <end position="108"/>
    </location>
</feature>
<name>A0AA35J0J4_SACMI</name>
<keyword evidence="2" id="KW-0808">Transferase</keyword>
<dbReference type="GO" id="GO:0008897">
    <property type="term" value="F:holo-[acyl-carrier-protein] synthase activity"/>
    <property type="evidence" value="ECO:0007669"/>
    <property type="project" value="UniProtKB-EC"/>
</dbReference>
<dbReference type="RefSeq" id="XP_056082246.1">
    <property type="nucleotide sequence ID" value="XM_056222568.1"/>
</dbReference>
<dbReference type="Pfam" id="PF01648">
    <property type="entry name" value="ACPS"/>
    <property type="match status" value="1"/>
</dbReference>
<feature type="domain" description="4'-phosphopantetheinyl transferase" evidence="3">
    <location>
        <begin position="133"/>
        <end position="203"/>
    </location>
</feature>
<dbReference type="GeneID" id="80918342"/>
<evidence type="ECO:0000259" key="4">
    <source>
        <dbReference type="Pfam" id="PF22624"/>
    </source>
</evidence>
<evidence type="ECO:0000313" key="5">
    <source>
        <dbReference type="EMBL" id="CAI4039131.1"/>
    </source>
</evidence>
<dbReference type="PANTHER" id="PTHR12215">
    <property type="entry name" value="PHOSPHOPANTETHEINE TRANSFERASE"/>
    <property type="match status" value="1"/>
</dbReference>
<sequence length="272" mass="30432">MVQTIEVLNEVSKAAGESWWAGVFVVEVKEDVLADEFTFEALMRALPLDSQARILNKKSFHDRCSSLCSQLLQLFGCSLATGLNFREVEFETGSFGKPFLANDHSLPFSMSTGEQCVAMSLVKCAKTAKYQDIGIDIASVCNYSGREELELFKEVFSEGEFKALLSSSDPCTVFTYLWSLKESYTKFTGTGLNTDLSLIDFGNTTFFPVKGASTYKTFDGVSLVFHSQWFNNEIITTCMPRSMSDNIRTGRPKLYTISLSTLLDYFIENDDI</sequence>
<dbReference type="GO" id="GO:0005829">
    <property type="term" value="C:cytosol"/>
    <property type="evidence" value="ECO:0007669"/>
    <property type="project" value="TreeGrafter"/>
</dbReference>
<dbReference type="SUPFAM" id="SSF56214">
    <property type="entry name" value="4'-phosphopantetheinyl transferase"/>
    <property type="match status" value="2"/>
</dbReference>
<dbReference type="AlphaFoldDB" id="A0AA35J0J4"/>
<protein>
    <recommendedName>
        <fullName evidence="1">holo-[acyl-carrier-protein] synthase</fullName>
        <ecNumber evidence="1">2.7.8.7</ecNumber>
    </recommendedName>
</protein>
<reference evidence="5" key="1">
    <citation type="submission" date="2022-10" db="EMBL/GenBank/DDBJ databases">
        <authorList>
            <person name="Byrne P K."/>
        </authorList>
    </citation>
    <scope>NUCLEOTIDE SEQUENCE</scope>
    <source>
        <strain evidence="5">IFO1815</strain>
    </source>
</reference>
<dbReference type="GO" id="GO:0019878">
    <property type="term" value="P:lysine biosynthetic process via aminoadipic acid"/>
    <property type="evidence" value="ECO:0007669"/>
    <property type="project" value="TreeGrafter"/>
</dbReference>
<keyword evidence="6" id="KW-1185">Reference proteome</keyword>
<dbReference type="Gene3D" id="3.90.470.20">
    <property type="entry name" value="4'-phosphopantetheinyl transferase domain"/>
    <property type="match status" value="1"/>
</dbReference>
<organism evidence="5 6">
    <name type="scientific">Saccharomyces mikatae IFO 1815</name>
    <dbReference type="NCBI Taxonomy" id="226126"/>
    <lineage>
        <taxon>Eukaryota</taxon>
        <taxon>Fungi</taxon>
        <taxon>Dikarya</taxon>
        <taxon>Ascomycota</taxon>
        <taxon>Saccharomycotina</taxon>
        <taxon>Saccharomycetes</taxon>
        <taxon>Saccharomycetales</taxon>
        <taxon>Saccharomycetaceae</taxon>
        <taxon>Saccharomyces</taxon>
    </lineage>
</organism>
<evidence type="ECO:0000256" key="2">
    <source>
        <dbReference type="ARBA" id="ARBA00022679"/>
    </source>
</evidence>
<evidence type="ECO:0000259" key="3">
    <source>
        <dbReference type="Pfam" id="PF01648"/>
    </source>
</evidence>
<accession>A0AA35J0J4</accession>
<dbReference type="EMBL" id="OX365763">
    <property type="protein sequence ID" value="CAI4039131.1"/>
    <property type="molecule type" value="Genomic_DNA"/>
</dbReference>